<dbReference type="RefSeq" id="WP_278157908.1">
    <property type="nucleotide sequence ID" value="NZ_CP121252.1"/>
</dbReference>
<proteinExistence type="predicted"/>
<evidence type="ECO:0000259" key="7">
    <source>
        <dbReference type="Pfam" id="PF13515"/>
    </source>
</evidence>
<feature type="domain" description="Integral membrane bound transporter" evidence="7">
    <location>
        <begin position="61"/>
        <end position="180"/>
    </location>
</feature>
<keyword evidence="2 6" id="KW-0812">Transmembrane</keyword>
<evidence type="ECO:0000256" key="3">
    <source>
        <dbReference type="ARBA" id="ARBA00022989"/>
    </source>
</evidence>
<comment type="subcellular location">
    <subcellularLocation>
        <location evidence="1">Membrane</location>
        <topology evidence="1">Multi-pass membrane protein</topology>
    </subcellularLocation>
</comment>
<keyword evidence="9" id="KW-1185">Reference proteome</keyword>
<evidence type="ECO:0000256" key="5">
    <source>
        <dbReference type="SAM" id="MobiDB-lite"/>
    </source>
</evidence>
<dbReference type="Pfam" id="PF13515">
    <property type="entry name" value="FUSC_2"/>
    <property type="match status" value="1"/>
</dbReference>
<feature type="transmembrane region" description="Helical" evidence="6">
    <location>
        <begin position="94"/>
        <end position="113"/>
    </location>
</feature>
<reference evidence="8 9" key="1">
    <citation type="submission" date="2023-04" db="EMBL/GenBank/DDBJ databases">
        <title>Funneling lignin-derived compounds into biodiesel using alkali-halophilic Citricoccus sp. P2.</title>
        <authorList>
            <person name="Luo C.-B."/>
        </authorList>
    </citation>
    <scope>NUCLEOTIDE SEQUENCE [LARGE SCALE GENOMIC DNA]</scope>
    <source>
        <strain evidence="8 9">P2</strain>
    </source>
</reference>
<dbReference type="Proteomes" id="UP001219037">
    <property type="component" value="Chromosome"/>
</dbReference>
<gene>
    <name evidence="8" type="ORF">P8192_01385</name>
</gene>
<keyword evidence="4 6" id="KW-0472">Membrane</keyword>
<keyword evidence="3 6" id="KW-1133">Transmembrane helix</keyword>
<feature type="transmembrane region" description="Helical" evidence="6">
    <location>
        <begin position="69"/>
        <end position="87"/>
    </location>
</feature>
<feature type="transmembrane region" description="Helical" evidence="6">
    <location>
        <begin position="119"/>
        <end position="136"/>
    </location>
</feature>
<accession>A0ABY8H7Y5</accession>
<evidence type="ECO:0000313" key="8">
    <source>
        <dbReference type="EMBL" id="WFP16810.1"/>
    </source>
</evidence>
<sequence>MTTSGPLGASGDPHEHDGRARSRWAQLTRFGRRRVRSGASRARSALVPAATSAIAAVGAYVFAEQVLGHHQPIFAATAALIALGFGRDPRVRKVVEIAVGCTLGILIGDLMLTLLGANWATALLVVFVSTIVARFLDSGVIFTTQMSLQSVLVVLLPLPANGPFDRSIDATVGGVIALVITLLFPKNLQREPAEGLRRLYSTITEVLRDCSMALRTHESRHAWMGLVSCRGTQSILDDLRKDLKSAVELATYSPTKRASRQILDETQDTVEMTDLAVRSLRIVARRVITVVDQAMLDEDGMERLADWFDEAADAVAILGRSLSEPGVPGRHRSLSVARDALGSATAQLDPAQLGANTLHSEALVMLLRPMMVDFLEATGITHDEAVSYLPHLS</sequence>
<evidence type="ECO:0000256" key="4">
    <source>
        <dbReference type="ARBA" id="ARBA00023136"/>
    </source>
</evidence>
<evidence type="ECO:0000256" key="6">
    <source>
        <dbReference type="SAM" id="Phobius"/>
    </source>
</evidence>
<protein>
    <submittedName>
        <fullName evidence="8">FUSC family protein</fullName>
    </submittedName>
</protein>
<evidence type="ECO:0000313" key="9">
    <source>
        <dbReference type="Proteomes" id="UP001219037"/>
    </source>
</evidence>
<organism evidence="8 9">
    <name type="scientific">Citricoccus muralis</name>
    <dbReference type="NCBI Taxonomy" id="169134"/>
    <lineage>
        <taxon>Bacteria</taxon>
        <taxon>Bacillati</taxon>
        <taxon>Actinomycetota</taxon>
        <taxon>Actinomycetes</taxon>
        <taxon>Micrococcales</taxon>
        <taxon>Micrococcaceae</taxon>
        <taxon>Citricoccus</taxon>
    </lineage>
</organism>
<name>A0ABY8H7Y5_9MICC</name>
<feature type="region of interest" description="Disordered" evidence="5">
    <location>
        <begin position="1"/>
        <end position="22"/>
    </location>
</feature>
<dbReference type="InterPro" id="IPR049453">
    <property type="entry name" value="Memb_transporter_dom"/>
</dbReference>
<dbReference type="EMBL" id="CP121252">
    <property type="protein sequence ID" value="WFP16810.1"/>
    <property type="molecule type" value="Genomic_DNA"/>
</dbReference>
<evidence type="ECO:0000256" key="1">
    <source>
        <dbReference type="ARBA" id="ARBA00004141"/>
    </source>
</evidence>
<feature type="transmembrane region" description="Helical" evidence="6">
    <location>
        <begin position="42"/>
        <end position="63"/>
    </location>
</feature>
<evidence type="ECO:0000256" key="2">
    <source>
        <dbReference type="ARBA" id="ARBA00022692"/>
    </source>
</evidence>